<dbReference type="AlphaFoldDB" id="A0A7J0FXD6"/>
<keyword evidence="2" id="KW-1185">Reference proteome</keyword>
<proteinExistence type="predicted"/>
<dbReference type="Proteomes" id="UP000585474">
    <property type="component" value="Unassembled WGS sequence"/>
</dbReference>
<gene>
    <name evidence="1" type="ORF">Acr_15g0019690</name>
</gene>
<evidence type="ECO:0000313" key="2">
    <source>
        <dbReference type="Proteomes" id="UP000585474"/>
    </source>
</evidence>
<evidence type="ECO:0000313" key="1">
    <source>
        <dbReference type="EMBL" id="GFZ03361.1"/>
    </source>
</evidence>
<sequence>MASRVPESSEIIKSSLAPVAPTVALTPRLAPRPTPIDDQIAFAASGSGLCSSSGRHVWGLPRIATVADTSPGLVPDLSHIQTELGLLQCQLGSLLQQ</sequence>
<comment type="caution">
    <text evidence="1">The sequence shown here is derived from an EMBL/GenBank/DDBJ whole genome shotgun (WGS) entry which is preliminary data.</text>
</comment>
<dbReference type="EMBL" id="BJWL01000015">
    <property type="protein sequence ID" value="GFZ03361.1"/>
    <property type="molecule type" value="Genomic_DNA"/>
</dbReference>
<protein>
    <submittedName>
        <fullName evidence="1">Uncharacterized protein</fullName>
    </submittedName>
</protein>
<organism evidence="1 2">
    <name type="scientific">Actinidia rufa</name>
    <dbReference type="NCBI Taxonomy" id="165716"/>
    <lineage>
        <taxon>Eukaryota</taxon>
        <taxon>Viridiplantae</taxon>
        <taxon>Streptophyta</taxon>
        <taxon>Embryophyta</taxon>
        <taxon>Tracheophyta</taxon>
        <taxon>Spermatophyta</taxon>
        <taxon>Magnoliopsida</taxon>
        <taxon>eudicotyledons</taxon>
        <taxon>Gunneridae</taxon>
        <taxon>Pentapetalae</taxon>
        <taxon>asterids</taxon>
        <taxon>Ericales</taxon>
        <taxon>Actinidiaceae</taxon>
        <taxon>Actinidia</taxon>
    </lineage>
</organism>
<reference evidence="1 2" key="1">
    <citation type="submission" date="2019-07" db="EMBL/GenBank/DDBJ databases">
        <title>De Novo Assembly of kiwifruit Actinidia rufa.</title>
        <authorList>
            <person name="Sugita-Konishi S."/>
            <person name="Sato K."/>
            <person name="Mori E."/>
            <person name="Abe Y."/>
            <person name="Kisaki G."/>
            <person name="Hamano K."/>
            <person name="Suezawa K."/>
            <person name="Otani M."/>
            <person name="Fukuda T."/>
            <person name="Manabe T."/>
            <person name="Gomi K."/>
            <person name="Tabuchi M."/>
            <person name="Akimitsu K."/>
            <person name="Kataoka I."/>
        </authorList>
    </citation>
    <scope>NUCLEOTIDE SEQUENCE [LARGE SCALE GENOMIC DNA]</scope>
    <source>
        <strain evidence="2">cv. Fuchu</strain>
    </source>
</reference>
<name>A0A7J0FXD6_9ERIC</name>
<accession>A0A7J0FXD6</accession>